<name>A0A6J4RIS1_9ACTN</name>
<protein>
    <submittedName>
        <fullName evidence="1">Uncharacterized protein</fullName>
    </submittedName>
</protein>
<accession>A0A6J4RIS1</accession>
<dbReference type="AlphaFoldDB" id="A0A6J4RIS1"/>
<organism evidence="1">
    <name type="scientific">uncultured Rubrobacteraceae bacterium</name>
    <dbReference type="NCBI Taxonomy" id="349277"/>
    <lineage>
        <taxon>Bacteria</taxon>
        <taxon>Bacillati</taxon>
        <taxon>Actinomycetota</taxon>
        <taxon>Rubrobacteria</taxon>
        <taxon>Rubrobacterales</taxon>
        <taxon>Rubrobacteraceae</taxon>
        <taxon>environmental samples</taxon>
    </lineage>
</organism>
<sequence length="51" mass="5228">MPRQAAEAAGGKLLASSLWLSGFARNGPPDRMPHVLVGAIEVLAAGTSKAR</sequence>
<reference evidence="1" key="1">
    <citation type="submission" date="2020-02" db="EMBL/GenBank/DDBJ databases">
        <authorList>
            <person name="Meier V. D."/>
        </authorList>
    </citation>
    <scope>NUCLEOTIDE SEQUENCE</scope>
    <source>
        <strain evidence="1">AVDCRST_MAG02</strain>
    </source>
</reference>
<evidence type="ECO:0000313" key="1">
    <source>
        <dbReference type="EMBL" id="CAA9473726.1"/>
    </source>
</evidence>
<dbReference type="EMBL" id="CADCVH010000108">
    <property type="protein sequence ID" value="CAA9473726.1"/>
    <property type="molecule type" value="Genomic_DNA"/>
</dbReference>
<proteinExistence type="predicted"/>
<gene>
    <name evidence="1" type="ORF">AVDCRST_MAG02-4287</name>
</gene>